<reference evidence="3 4" key="1">
    <citation type="journal article" date="2025" name="Anaerobe">
        <title>Description of Anaerococcus kampingiae sp. nov., Anaerococcus groningensis sp. nov., Anaerococcus martiniensis sp. nov., and Anaerococcus cruorum sp. nov., isolated from human clinical specimens.</title>
        <authorList>
            <person name="Boiten K.E."/>
            <person name="Meijer J."/>
            <person name="van Wezel E.M."/>
            <person name="Veloo A.C.M."/>
        </authorList>
    </citation>
    <scope>NUCLEOTIDE SEQUENCE [LARGE SCALE GENOMIC DNA]</scope>
    <source>
        <strain evidence="3 4">ENR0874</strain>
    </source>
</reference>
<organism evidence="3 4">
    <name type="scientific">Anaerococcus kampingae</name>
    <dbReference type="NCBI Taxonomy" id="3115614"/>
    <lineage>
        <taxon>Bacteria</taxon>
        <taxon>Bacillati</taxon>
        <taxon>Bacillota</taxon>
        <taxon>Tissierellia</taxon>
        <taxon>Tissierellales</taxon>
        <taxon>Peptoniphilaceae</taxon>
        <taxon>Anaerococcus</taxon>
    </lineage>
</organism>
<evidence type="ECO:0000313" key="3">
    <source>
        <dbReference type="EMBL" id="MFO3667601.1"/>
    </source>
</evidence>
<keyword evidence="3" id="KW-0067">ATP-binding</keyword>
<dbReference type="InterPro" id="IPR003594">
    <property type="entry name" value="HATPase_dom"/>
</dbReference>
<name>A0ABW9ME52_9FIRM</name>
<dbReference type="RefSeq" id="WP_106460945.1">
    <property type="nucleotide sequence ID" value="NZ_JBGMEF010000029.1"/>
</dbReference>
<keyword evidence="3" id="KW-0547">Nucleotide-binding</keyword>
<keyword evidence="1" id="KW-0723">Serine/threonine-protein kinase</keyword>
<evidence type="ECO:0000259" key="2">
    <source>
        <dbReference type="Pfam" id="PF13581"/>
    </source>
</evidence>
<gene>
    <name evidence="3" type="ORF">ACCQ42_07440</name>
</gene>
<proteinExistence type="predicted"/>
<keyword evidence="1" id="KW-0808">Transferase</keyword>
<keyword evidence="4" id="KW-1185">Reference proteome</keyword>
<sequence length="124" mass="14437">MEIIRTVINSDLKDIKKFRDKLLALLEDRDYDQDYIFKLRLILDELTSNSYKHGNMKDRLKLIEICVKLTDTYSYIKVKDEGSGICRKQTVDLFAENGRGIRLVESLSDRIVVCENAIACLIYI</sequence>
<evidence type="ECO:0000313" key="4">
    <source>
        <dbReference type="Proteomes" id="UP001637994"/>
    </source>
</evidence>
<dbReference type="GO" id="GO:0005524">
    <property type="term" value="F:ATP binding"/>
    <property type="evidence" value="ECO:0007669"/>
    <property type="project" value="UniProtKB-KW"/>
</dbReference>
<evidence type="ECO:0000256" key="1">
    <source>
        <dbReference type="ARBA" id="ARBA00022527"/>
    </source>
</evidence>
<dbReference type="PANTHER" id="PTHR35526:SF3">
    <property type="entry name" value="ANTI-SIGMA-F FACTOR RSBW"/>
    <property type="match status" value="1"/>
</dbReference>
<dbReference type="InterPro" id="IPR036890">
    <property type="entry name" value="HATPase_C_sf"/>
</dbReference>
<dbReference type="InterPro" id="IPR050267">
    <property type="entry name" value="Anti-sigma-factor_SerPK"/>
</dbReference>
<dbReference type="CDD" id="cd16936">
    <property type="entry name" value="HATPase_RsbW-like"/>
    <property type="match status" value="1"/>
</dbReference>
<dbReference type="SUPFAM" id="SSF55874">
    <property type="entry name" value="ATPase domain of HSP90 chaperone/DNA topoisomerase II/histidine kinase"/>
    <property type="match status" value="1"/>
</dbReference>
<dbReference type="Gene3D" id="3.30.565.10">
    <property type="entry name" value="Histidine kinase-like ATPase, C-terminal domain"/>
    <property type="match status" value="1"/>
</dbReference>
<feature type="domain" description="Histidine kinase/HSP90-like ATPase" evidence="2">
    <location>
        <begin position="9"/>
        <end position="113"/>
    </location>
</feature>
<comment type="caution">
    <text evidence="3">The sequence shown here is derived from an EMBL/GenBank/DDBJ whole genome shotgun (WGS) entry which is preliminary data.</text>
</comment>
<dbReference type="Pfam" id="PF13581">
    <property type="entry name" value="HATPase_c_2"/>
    <property type="match status" value="1"/>
</dbReference>
<protein>
    <submittedName>
        <fullName evidence="3">ATP-binding protein</fullName>
    </submittedName>
</protein>
<dbReference type="EMBL" id="JBGMEF010000029">
    <property type="protein sequence ID" value="MFO3667601.1"/>
    <property type="molecule type" value="Genomic_DNA"/>
</dbReference>
<keyword evidence="1" id="KW-0418">Kinase</keyword>
<accession>A0ABW9ME52</accession>
<dbReference type="Proteomes" id="UP001637994">
    <property type="component" value="Unassembled WGS sequence"/>
</dbReference>
<dbReference type="PANTHER" id="PTHR35526">
    <property type="entry name" value="ANTI-SIGMA-F FACTOR RSBW-RELATED"/>
    <property type="match status" value="1"/>
</dbReference>